<evidence type="ECO:0000313" key="3">
    <source>
        <dbReference type="EMBL" id="KAL1138664.1"/>
    </source>
</evidence>
<dbReference type="PANTHER" id="PTHR46961:SF5">
    <property type="entry name" value="DYNEIN AXONEMAL HEAVY CHAIN 1"/>
    <property type="match status" value="1"/>
</dbReference>
<keyword evidence="4" id="KW-1185">Reference proteome</keyword>
<dbReference type="Gene3D" id="3.40.50.300">
    <property type="entry name" value="P-loop containing nucleotide triphosphate hydrolases"/>
    <property type="match status" value="1"/>
</dbReference>
<dbReference type="InterPro" id="IPR026983">
    <property type="entry name" value="DHC"/>
</dbReference>
<dbReference type="AlphaFoldDB" id="A0ABD0YTX2"/>
<dbReference type="PANTHER" id="PTHR46961">
    <property type="entry name" value="DYNEIN HEAVY CHAIN 1, AXONEMAL-LIKE PROTEIN"/>
    <property type="match status" value="1"/>
</dbReference>
<dbReference type="InterPro" id="IPR027417">
    <property type="entry name" value="P-loop_NTPase"/>
</dbReference>
<name>A0ABD0YTX2_9HEMI</name>
<gene>
    <name evidence="3" type="ORF">AAG570_008726</name>
</gene>
<evidence type="ECO:0000259" key="2">
    <source>
        <dbReference type="Pfam" id="PF12780"/>
    </source>
</evidence>
<dbReference type="EMBL" id="JBFDAA010000003">
    <property type="protein sequence ID" value="KAL1138664.1"/>
    <property type="molecule type" value="Genomic_DNA"/>
</dbReference>
<accession>A0ABD0YTX2</accession>
<protein>
    <recommendedName>
        <fullName evidence="2">Dynein heavy chain AAA module D4 domain-containing protein</fullName>
    </recommendedName>
</protein>
<evidence type="ECO:0000313" key="4">
    <source>
        <dbReference type="Proteomes" id="UP001558652"/>
    </source>
</evidence>
<comment type="caution">
    <text evidence="3">The sequence shown here is derived from an EMBL/GenBank/DDBJ whole genome shotgun (WGS) entry which is preliminary data.</text>
</comment>
<feature type="domain" description="Dynein heavy chain AAA module D4" evidence="2">
    <location>
        <begin position="1"/>
        <end position="117"/>
    </location>
</feature>
<dbReference type="InterPro" id="IPR024317">
    <property type="entry name" value="Dynein_heavy_chain_D4_dom"/>
</dbReference>
<reference evidence="3 4" key="1">
    <citation type="submission" date="2024-07" db="EMBL/GenBank/DDBJ databases">
        <title>Chromosome-level genome assembly of the water stick insect Ranatra chinensis (Heteroptera: Nepidae).</title>
        <authorList>
            <person name="Liu X."/>
        </authorList>
    </citation>
    <scope>NUCLEOTIDE SEQUENCE [LARGE SCALE GENOMIC DNA]</scope>
    <source>
        <strain evidence="3">Cailab_2021Rc</strain>
        <tissue evidence="3">Muscle</tissue>
    </source>
</reference>
<sequence length="122" mass="14062">MTCYQIVLNKSFGINEWKDSVKDLMLKAGVYGKETVFLFSDTQIKFESFLEDLNNMLNSGDVPNIYQPEDLDIIYQAMRVPVTDAGLDPTKSNLFQFYLKEVRANLHIVITMRFVGHNSLLF</sequence>
<evidence type="ECO:0000256" key="1">
    <source>
        <dbReference type="ARBA" id="ARBA00008887"/>
    </source>
</evidence>
<organism evidence="3 4">
    <name type="scientific">Ranatra chinensis</name>
    <dbReference type="NCBI Taxonomy" id="642074"/>
    <lineage>
        <taxon>Eukaryota</taxon>
        <taxon>Metazoa</taxon>
        <taxon>Ecdysozoa</taxon>
        <taxon>Arthropoda</taxon>
        <taxon>Hexapoda</taxon>
        <taxon>Insecta</taxon>
        <taxon>Pterygota</taxon>
        <taxon>Neoptera</taxon>
        <taxon>Paraneoptera</taxon>
        <taxon>Hemiptera</taxon>
        <taxon>Heteroptera</taxon>
        <taxon>Panheteroptera</taxon>
        <taxon>Nepomorpha</taxon>
        <taxon>Nepidae</taxon>
        <taxon>Ranatrinae</taxon>
        <taxon>Ranatra</taxon>
    </lineage>
</organism>
<proteinExistence type="inferred from homology"/>
<dbReference type="Pfam" id="PF12780">
    <property type="entry name" value="AAA_8"/>
    <property type="match status" value="1"/>
</dbReference>
<comment type="similarity">
    <text evidence="1">Belongs to the dynein heavy chain family.</text>
</comment>
<dbReference type="Proteomes" id="UP001558652">
    <property type="component" value="Unassembled WGS sequence"/>
</dbReference>